<evidence type="ECO:0000313" key="3">
    <source>
        <dbReference type="EMBL" id="EGO29304.1"/>
    </source>
</evidence>
<dbReference type="Proteomes" id="UP000008064">
    <property type="component" value="Unassembled WGS sequence"/>
</dbReference>
<dbReference type="InterPro" id="IPR001810">
    <property type="entry name" value="F-box_dom"/>
</dbReference>
<dbReference type="SUPFAM" id="SSF81383">
    <property type="entry name" value="F-box domain"/>
    <property type="match status" value="1"/>
</dbReference>
<evidence type="ECO:0000259" key="2">
    <source>
        <dbReference type="Pfam" id="PF12937"/>
    </source>
</evidence>
<dbReference type="RefSeq" id="XP_007313546.1">
    <property type="nucleotide sequence ID" value="XM_007313484.1"/>
</dbReference>
<name>F8NJ23_SERL9</name>
<accession>F8NJ23</accession>
<organism>
    <name type="scientific">Serpula lacrymans var. lacrymans (strain S7.9)</name>
    <name type="common">Dry rot fungus</name>
    <dbReference type="NCBI Taxonomy" id="578457"/>
    <lineage>
        <taxon>Eukaryota</taxon>
        <taxon>Fungi</taxon>
        <taxon>Dikarya</taxon>
        <taxon>Basidiomycota</taxon>
        <taxon>Agaricomycotina</taxon>
        <taxon>Agaricomycetes</taxon>
        <taxon>Agaricomycetidae</taxon>
        <taxon>Boletales</taxon>
        <taxon>Coniophorineae</taxon>
        <taxon>Serpulaceae</taxon>
        <taxon>Serpula</taxon>
    </lineage>
</organism>
<dbReference type="InterPro" id="IPR032675">
    <property type="entry name" value="LRR_dom_sf"/>
</dbReference>
<dbReference type="Gene3D" id="1.20.1280.50">
    <property type="match status" value="1"/>
</dbReference>
<dbReference type="GeneID" id="18817424"/>
<dbReference type="HOGENOM" id="CLU_021923_0_0_1"/>
<dbReference type="OrthoDB" id="5354526at2759"/>
<dbReference type="Pfam" id="PF12937">
    <property type="entry name" value="F-box-like"/>
    <property type="match status" value="1"/>
</dbReference>
<feature type="domain" description="F-box" evidence="2">
    <location>
        <begin position="6"/>
        <end position="49"/>
    </location>
</feature>
<dbReference type="InterPro" id="IPR036047">
    <property type="entry name" value="F-box-like_dom_sf"/>
</dbReference>
<reference evidence="3" key="1">
    <citation type="submission" date="2011-04" db="EMBL/GenBank/DDBJ databases">
        <title>Evolution of plant cell wall degrading machinery underlies the functional diversity of forest fungi.</title>
        <authorList>
            <consortium name="US DOE Joint Genome Institute (JGI-PGF)"/>
            <person name="Eastwood D.C."/>
            <person name="Floudas D."/>
            <person name="Binder M."/>
            <person name="Majcherczyk A."/>
            <person name="Schneider P."/>
            <person name="Aerts A."/>
            <person name="Asiegbu F.O."/>
            <person name="Baker S.E."/>
            <person name="Barry K."/>
            <person name="Bendiksby M."/>
            <person name="Blumentritt M."/>
            <person name="Coutinho P.M."/>
            <person name="Cullen D."/>
            <person name="Cullen D."/>
            <person name="Gathman A."/>
            <person name="Goodell B."/>
            <person name="Henrissat B."/>
            <person name="Ihrmark K."/>
            <person name="Kauserud H."/>
            <person name="Kohler A."/>
            <person name="LaButti K."/>
            <person name="Lapidus A."/>
            <person name="Lavin J.L."/>
            <person name="Lee Y.-H."/>
            <person name="Lindquist E."/>
            <person name="Lilly W."/>
            <person name="Lucas S."/>
            <person name="Morin E."/>
            <person name="Murat C."/>
            <person name="Oguiza J.A."/>
            <person name="Park J."/>
            <person name="Pisabarro A.G."/>
            <person name="Riley R."/>
            <person name="Rosling A."/>
            <person name="Salamov A."/>
            <person name="Schmidt O."/>
            <person name="Schmutz J."/>
            <person name="Skrede I."/>
            <person name="Stenlid J."/>
            <person name="Wiebenga A."/>
            <person name="Xie X."/>
            <person name="Kues U."/>
            <person name="Hibbett D.S."/>
            <person name="Hoffmeister D."/>
            <person name="Hogberg N."/>
            <person name="Martin F."/>
            <person name="Grigoriev I.V."/>
            <person name="Watkinson S.C."/>
        </authorList>
    </citation>
    <scope>NUCLEOTIDE SEQUENCE</scope>
    <source>
        <strain evidence="3">S7.9</strain>
    </source>
</reference>
<protein>
    <recommendedName>
        <fullName evidence="2">F-box domain-containing protein</fullName>
    </recommendedName>
</protein>
<dbReference type="SUPFAM" id="SSF52047">
    <property type="entry name" value="RNI-like"/>
    <property type="match status" value="1"/>
</dbReference>
<proteinExistence type="predicted"/>
<dbReference type="EMBL" id="GL945429">
    <property type="protein sequence ID" value="EGO29304.1"/>
    <property type="molecule type" value="Genomic_DNA"/>
</dbReference>
<feature type="region of interest" description="Disordered" evidence="1">
    <location>
        <begin position="459"/>
        <end position="480"/>
    </location>
</feature>
<dbReference type="AlphaFoldDB" id="F8NJ23"/>
<gene>
    <name evidence="3" type="ORF">SERLADRAFT_456877</name>
</gene>
<dbReference type="Gene3D" id="3.80.10.10">
    <property type="entry name" value="Ribonuclease Inhibitor"/>
    <property type="match status" value="1"/>
</dbReference>
<dbReference type="KEGG" id="sla:SERLADRAFT_456877"/>
<sequence length="534" mass="62002">MPRVDLNSLPNELWLAVFESLTNPGDLCRVVRTCQRFHDLAIRVLYRHIVWDDPRWFATNFPYLLQHPEINSVPRSLTLGISQIQYNGSHVEQMENIRAIVDVHGDLRQPGPAMNHGVNFEEDYLSMVRSRREPIFVASVALYSIVRDCINAFSMLVELNFKNVLLPNDLYQMIHQFSRLRRLQIDHCTLPLSPTLIPSHRNLPITELTLLGLRGNREAKVLSLATAQNLRVLRFDWTAAVFRIFTDNSVKDPVPPHLEIIDAKFPPHKRWPSNPADAEESFIQPFKSFLAMCPFVTRLHIRNHFPAFSMTPDILPRLTYYQGPLSTVATVSVGRPVVALDIRDPSGSLRNLTNGLQAVSANQPELEELCIFLYQWDDEILYAITHHFTNLRKIQIRYFRGTPSEDIILGMGSRFFFSLPQLHTAHIFKTLCDADERQNMPTHHFHHHHIVLIEPVPETDEDNEGDYEMSNSHNSTDGEEENELKSLILAWNRYCPSIREIQLLPGFVWRRSNEKDEWCKRRYKMAENQRDYNV</sequence>
<evidence type="ECO:0000256" key="1">
    <source>
        <dbReference type="SAM" id="MobiDB-lite"/>
    </source>
</evidence>